<dbReference type="EMBL" id="JAHUZE010000001">
    <property type="protein sequence ID" value="MBV7377576.1"/>
    <property type="molecule type" value="Genomic_DNA"/>
</dbReference>
<accession>A0ABS6SZ51</accession>
<dbReference type="RefSeq" id="WP_218390455.1">
    <property type="nucleotide sequence ID" value="NZ_JAHUZE010000001.1"/>
</dbReference>
<feature type="transmembrane region" description="Helical" evidence="6">
    <location>
        <begin position="105"/>
        <end position="123"/>
    </location>
</feature>
<feature type="transmembrane region" description="Helical" evidence="6">
    <location>
        <begin position="151"/>
        <end position="171"/>
    </location>
</feature>
<protein>
    <submittedName>
        <fullName evidence="7">Branched-chain amino acid ABC transporter permease</fullName>
    </submittedName>
</protein>
<keyword evidence="8" id="KW-1185">Reference proteome</keyword>
<comment type="caution">
    <text evidence="7">The sequence shown here is derived from an EMBL/GenBank/DDBJ whole genome shotgun (WGS) entry which is preliminary data.</text>
</comment>
<evidence type="ECO:0000256" key="3">
    <source>
        <dbReference type="ARBA" id="ARBA00022692"/>
    </source>
</evidence>
<feature type="transmembrane region" description="Helical" evidence="6">
    <location>
        <begin position="238"/>
        <end position="263"/>
    </location>
</feature>
<keyword evidence="5 6" id="KW-0472">Membrane</keyword>
<feature type="transmembrane region" description="Helical" evidence="6">
    <location>
        <begin position="6"/>
        <end position="35"/>
    </location>
</feature>
<comment type="subcellular location">
    <subcellularLocation>
        <location evidence="1">Cell membrane</location>
        <topology evidence="1">Multi-pass membrane protein</topology>
    </subcellularLocation>
</comment>
<feature type="transmembrane region" description="Helical" evidence="6">
    <location>
        <begin position="201"/>
        <end position="226"/>
    </location>
</feature>
<name>A0ABS6SZ51_9RHOB</name>
<evidence type="ECO:0000313" key="7">
    <source>
        <dbReference type="EMBL" id="MBV7377576.1"/>
    </source>
</evidence>
<dbReference type="PANTHER" id="PTHR30482">
    <property type="entry name" value="HIGH-AFFINITY BRANCHED-CHAIN AMINO ACID TRANSPORT SYSTEM PERMEASE"/>
    <property type="match status" value="1"/>
</dbReference>
<feature type="transmembrane region" description="Helical" evidence="6">
    <location>
        <begin position="42"/>
        <end position="65"/>
    </location>
</feature>
<feature type="transmembrane region" description="Helical" evidence="6">
    <location>
        <begin position="270"/>
        <end position="289"/>
    </location>
</feature>
<organism evidence="7 8">
    <name type="scientific">Maritimibacter dapengensis</name>
    <dbReference type="NCBI Taxonomy" id="2836868"/>
    <lineage>
        <taxon>Bacteria</taxon>
        <taxon>Pseudomonadati</taxon>
        <taxon>Pseudomonadota</taxon>
        <taxon>Alphaproteobacteria</taxon>
        <taxon>Rhodobacterales</taxon>
        <taxon>Roseobacteraceae</taxon>
        <taxon>Maritimibacter</taxon>
    </lineage>
</organism>
<keyword evidence="3 6" id="KW-0812">Transmembrane</keyword>
<evidence type="ECO:0000256" key="6">
    <source>
        <dbReference type="SAM" id="Phobius"/>
    </source>
</evidence>
<sequence length="311" mass="33776">MNRYLWLAAIAVALTAAPFFVYPVLLMSILCFVIFASSFNLLLGYAGLLCFGQAMFFGTAAYVAGFVLKTYGVSLEIALLSGIAVSAAMGYVVGVISVRRSGIQFAMITLAISQFVYFLLLQAEFTGGEDGMQRIPRSALFGLFDVSDHLHFYYVTLAVTVLAVAFFYRVVHSPFGELLRAIRDNEPRVESLGFRPERYKIVAMTLSAGLAGLAGALKAMVFQFATLTDVSWPISAEVILMTLLGGLGTLTGPMLGAGVVILMNDELAQFGEWALITQGAILLLVIIFFRRGVVGETSALLRKLRTRQDQS</sequence>
<dbReference type="PANTHER" id="PTHR30482:SF17">
    <property type="entry name" value="ABC TRANSPORTER ATP-BINDING PROTEIN"/>
    <property type="match status" value="1"/>
</dbReference>
<evidence type="ECO:0000256" key="4">
    <source>
        <dbReference type="ARBA" id="ARBA00022989"/>
    </source>
</evidence>
<evidence type="ECO:0000313" key="8">
    <source>
        <dbReference type="Proteomes" id="UP000756530"/>
    </source>
</evidence>
<feature type="transmembrane region" description="Helical" evidence="6">
    <location>
        <begin position="77"/>
        <end position="98"/>
    </location>
</feature>
<gene>
    <name evidence="7" type="ORF">KJP28_01470</name>
</gene>
<reference evidence="7 8" key="1">
    <citation type="submission" date="2021-05" db="EMBL/GenBank/DDBJ databases">
        <title>Culturable bacteria isolated from Daya Bay.</title>
        <authorList>
            <person name="Zheng W."/>
            <person name="Yu S."/>
            <person name="Huang Y."/>
        </authorList>
    </citation>
    <scope>NUCLEOTIDE SEQUENCE [LARGE SCALE GENOMIC DNA]</scope>
    <source>
        <strain evidence="7 8">DP4N28-5</strain>
    </source>
</reference>
<dbReference type="InterPro" id="IPR043428">
    <property type="entry name" value="LivM-like"/>
</dbReference>
<evidence type="ECO:0000256" key="1">
    <source>
        <dbReference type="ARBA" id="ARBA00004651"/>
    </source>
</evidence>
<dbReference type="InterPro" id="IPR001851">
    <property type="entry name" value="ABC_transp_permease"/>
</dbReference>
<evidence type="ECO:0000256" key="5">
    <source>
        <dbReference type="ARBA" id="ARBA00023136"/>
    </source>
</evidence>
<evidence type="ECO:0000256" key="2">
    <source>
        <dbReference type="ARBA" id="ARBA00022475"/>
    </source>
</evidence>
<dbReference type="CDD" id="cd06581">
    <property type="entry name" value="TM_PBP1_LivM_like"/>
    <property type="match status" value="1"/>
</dbReference>
<proteinExistence type="predicted"/>
<dbReference type="Pfam" id="PF02653">
    <property type="entry name" value="BPD_transp_2"/>
    <property type="match status" value="1"/>
</dbReference>
<keyword evidence="2" id="KW-1003">Cell membrane</keyword>
<keyword evidence="4 6" id="KW-1133">Transmembrane helix</keyword>
<dbReference type="Proteomes" id="UP000756530">
    <property type="component" value="Unassembled WGS sequence"/>
</dbReference>